<evidence type="ECO:0000313" key="2">
    <source>
        <dbReference type="EMBL" id="CAD7286156.1"/>
    </source>
</evidence>
<organism evidence="2">
    <name type="scientific">Notodromas monacha</name>
    <dbReference type="NCBI Taxonomy" id="399045"/>
    <lineage>
        <taxon>Eukaryota</taxon>
        <taxon>Metazoa</taxon>
        <taxon>Ecdysozoa</taxon>
        <taxon>Arthropoda</taxon>
        <taxon>Crustacea</taxon>
        <taxon>Oligostraca</taxon>
        <taxon>Ostracoda</taxon>
        <taxon>Podocopa</taxon>
        <taxon>Podocopida</taxon>
        <taxon>Cypridocopina</taxon>
        <taxon>Cypridoidea</taxon>
        <taxon>Cyprididae</taxon>
        <taxon>Notodromas</taxon>
    </lineage>
</organism>
<feature type="region of interest" description="Disordered" evidence="1">
    <location>
        <begin position="22"/>
        <end position="45"/>
    </location>
</feature>
<dbReference type="AlphaFoldDB" id="A0A7R9GLW3"/>
<feature type="non-terminal residue" evidence="2">
    <location>
        <position position="1"/>
    </location>
</feature>
<dbReference type="OrthoDB" id="1294322at2759"/>
<reference evidence="2" key="1">
    <citation type="submission" date="2020-11" db="EMBL/GenBank/DDBJ databases">
        <authorList>
            <person name="Tran Van P."/>
        </authorList>
    </citation>
    <scope>NUCLEOTIDE SEQUENCE</scope>
</reference>
<name>A0A7R9GLW3_9CRUS</name>
<accession>A0A7R9GLW3</accession>
<feature type="non-terminal residue" evidence="2">
    <location>
        <position position="86"/>
    </location>
</feature>
<evidence type="ECO:0000256" key="1">
    <source>
        <dbReference type="SAM" id="MobiDB-lite"/>
    </source>
</evidence>
<evidence type="ECO:0000313" key="3">
    <source>
        <dbReference type="Proteomes" id="UP000678499"/>
    </source>
</evidence>
<dbReference type="EMBL" id="CAJPEX010053322">
    <property type="protein sequence ID" value="CAG0926308.1"/>
    <property type="molecule type" value="Genomic_DNA"/>
</dbReference>
<keyword evidence="3" id="KW-1185">Reference proteome</keyword>
<proteinExistence type="predicted"/>
<sequence length="86" mass="9671">SKNGSLTTNYWRLLKRVEKRRIKQASRKRDEGQGGTNLTRNEDLGSFEDIPLSAAYCDNLDDEAEGKDVEVDDEDESAADSCDEDD</sequence>
<dbReference type="Proteomes" id="UP000678499">
    <property type="component" value="Unassembled WGS sequence"/>
</dbReference>
<gene>
    <name evidence="2" type="ORF">NMOB1V02_LOCUS13758</name>
</gene>
<feature type="region of interest" description="Disordered" evidence="1">
    <location>
        <begin position="61"/>
        <end position="86"/>
    </location>
</feature>
<dbReference type="EMBL" id="OA935359">
    <property type="protein sequence ID" value="CAD7286156.1"/>
    <property type="molecule type" value="Genomic_DNA"/>
</dbReference>
<protein>
    <submittedName>
        <fullName evidence="2">Uncharacterized protein</fullName>
    </submittedName>
</protein>